<dbReference type="Proteomes" id="UP001499967">
    <property type="component" value="Unassembled WGS sequence"/>
</dbReference>
<dbReference type="RefSeq" id="WP_343944520.1">
    <property type="nucleotide sequence ID" value="NZ_BAAAHP010000172.1"/>
</dbReference>
<evidence type="ECO:0000256" key="3">
    <source>
        <dbReference type="ARBA" id="ARBA00022448"/>
    </source>
</evidence>
<comment type="subcellular location">
    <subcellularLocation>
        <location evidence="1">Cell envelope</location>
    </subcellularLocation>
</comment>
<dbReference type="EMBL" id="BAAAHP010000172">
    <property type="protein sequence ID" value="GAA0896487.1"/>
    <property type="molecule type" value="Genomic_DNA"/>
</dbReference>
<name>A0ABP3YK71_9PSEU</name>
<evidence type="ECO:0000256" key="5">
    <source>
        <dbReference type="SAM" id="SignalP"/>
    </source>
</evidence>
<dbReference type="InterPro" id="IPR050490">
    <property type="entry name" value="Bact_solute-bd_prot1"/>
</dbReference>
<keyword evidence="3" id="KW-0813">Transport</keyword>
<evidence type="ECO:0000256" key="2">
    <source>
        <dbReference type="ARBA" id="ARBA00008520"/>
    </source>
</evidence>
<organism evidence="6 7">
    <name type="scientific">Pseudonocardia zijingensis</name>
    <dbReference type="NCBI Taxonomy" id="153376"/>
    <lineage>
        <taxon>Bacteria</taxon>
        <taxon>Bacillati</taxon>
        <taxon>Actinomycetota</taxon>
        <taxon>Actinomycetes</taxon>
        <taxon>Pseudonocardiales</taxon>
        <taxon>Pseudonocardiaceae</taxon>
        <taxon>Pseudonocardia</taxon>
    </lineage>
</organism>
<evidence type="ECO:0000313" key="7">
    <source>
        <dbReference type="Proteomes" id="UP001499967"/>
    </source>
</evidence>
<sequence length="419" mass="43712">MTVKTIRKRALAAAAAATLALTVAACGSGGDGGGSTTADGRTTMVWNMWSGSTAEVDAWNHLSEMVTQRHPDLALEFQTSSFNDYWTKLVAQASGGDAGCILGVQSYRAPSISELLVPLDDMLAGAGIDAADFDPSIWQALQVDGEQLAVPYDFGPLIMFYNADRFREAGVPVPTTDWTVDDFLAAAQSLTSGGKHGFAVYPTIDSVIPWALSLEGTSPVNAEGGLDLTQEGFAKAVQWYADLVSKSGVAPQVAATNDPTPALNSFIAGDAAMVVDGPWQLVNVVDQAPFEVGVAPIPAGPSGSHSQVAGSGFGISQTCPDPDKALQAIAVLTGPEALQYLAEQGRAFPARTAQQESWFSPKLAGAREGLQAAIANGVPAPSTENYTQVSQLFQQYGVEAVNGQQSVPDFLNSVQQQAG</sequence>
<dbReference type="Pfam" id="PF13416">
    <property type="entry name" value="SBP_bac_8"/>
    <property type="match status" value="1"/>
</dbReference>
<dbReference type="InterPro" id="IPR006059">
    <property type="entry name" value="SBP"/>
</dbReference>
<feature type="chain" id="PRO_5046729383" evidence="5">
    <location>
        <begin position="26"/>
        <end position="419"/>
    </location>
</feature>
<evidence type="ECO:0000313" key="6">
    <source>
        <dbReference type="EMBL" id="GAA0896487.1"/>
    </source>
</evidence>
<evidence type="ECO:0000256" key="4">
    <source>
        <dbReference type="ARBA" id="ARBA00022729"/>
    </source>
</evidence>
<reference evidence="7" key="1">
    <citation type="journal article" date="2019" name="Int. J. Syst. Evol. Microbiol.">
        <title>The Global Catalogue of Microorganisms (GCM) 10K type strain sequencing project: providing services to taxonomists for standard genome sequencing and annotation.</title>
        <authorList>
            <consortium name="The Broad Institute Genomics Platform"/>
            <consortium name="The Broad Institute Genome Sequencing Center for Infectious Disease"/>
            <person name="Wu L."/>
            <person name="Ma J."/>
        </authorList>
    </citation>
    <scope>NUCLEOTIDE SEQUENCE [LARGE SCALE GENOMIC DNA]</scope>
    <source>
        <strain evidence="7">JCM 11117</strain>
    </source>
</reference>
<accession>A0ABP3YK71</accession>
<dbReference type="CDD" id="cd13585">
    <property type="entry name" value="PBP2_TMBP_like"/>
    <property type="match status" value="1"/>
</dbReference>
<dbReference type="PANTHER" id="PTHR43649">
    <property type="entry name" value="ARABINOSE-BINDING PROTEIN-RELATED"/>
    <property type="match status" value="1"/>
</dbReference>
<evidence type="ECO:0000256" key="1">
    <source>
        <dbReference type="ARBA" id="ARBA00004196"/>
    </source>
</evidence>
<dbReference type="Gene3D" id="3.40.190.10">
    <property type="entry name" value="Periplasmic binding protein-like II"/>
    <property type="match status" value="1"/>
</dbReference>
<dbReference type="PROSITE" id="PS51257">
    <property type="entry name" value="PROKAR_LIPOPROTEIN"/>
    <property type="match status" value="1"/>
</dbReference>
<comment type="similarity">
    <text evidence="2">Belongs to the bacterial solute-binding protein 1 family.</text>
</comment>
<dbReference type="PANTHER" id="PTHR43649:SF31">
    <property type="entry name" value="SN-GLYCEROL-3-PHOSPHATE-BINDING PERIPLASMIC PROTEIN UGPB"/>
    <property type="match status" value="1"/>
</dbReference>
<keyword evidence="7" id="KW-1185">Reference proteome</keyword>
<protein>
    <submittedName>
        <fullName evidence="6">Sugar ABC transporter substrate-binding protein</fullName>
    </submittedName>
</protein>
<gene>
    <name evidence="6" type="ORF">GCM10009559_55160</name>
</gene>
<feature type="signal peptide" evidence="5">
    <location>
        <begin position="1"/>
        <end position="25"/>
    </location>
</feature>
<proteinExistence type="inferred from homology"/>
<dbReference type="SUPFAM" id="SSF53850">
    <property type="entry name" value="Periplasmic binding protein-like II"/>
    <property type="match status" value="1"/>
</dbReference>
<comment type="caution">
    <text evidence="6">The sequence shown here is derived from an EMBL/GenBank/DDBJ whole genome shotgun (WGS) entry which is preliminary data.</text>
</comment>
<keyword evidence="4 5" id="KW-0732">Signal</keyword>